<keyword evidence="1" id="KW-0245">EGF-like domain</keyword>
<evidence type="ECO:0000256" key="1">
    <source>
        <dbReference type="PROSITE-ProRule" id="PRU00076"/>
    </source>
</evidence>
<dbReference type="InterPro" id="IPR043403">
    <property type="entry name" value="Gurken/Spitz"/>
</dbReference>
<dbReference type="EMBL" id="KB202953">
    <property type="protein sequence ID" value="ESO87047.1"/>
    <property type="molecule type" value="Genomic_DNA"/>
</dbReference>
<feature type="transmembrane region" description="Helical" evidence="2">
    <location>
        <begin position="119"/>
        <end position="144"/>
    </location>
</feature>
<organism evidence="4 5">
    <name type="scientific">Lottia gigantea</name>
    <name type="common">Giant owl limpet</name>
    <dbReference type="NCBI Taxonomy" id="225164"/>
    <lineage>
        <taxon>Eukaryota</taxon>
        <taxon>Metazoa</taxon>
        <taxon>Spiralia</taxon>
        <taxon>Lophotrochozoa</taxon>
        <taxon>Mollusca</taxon>
        <taxon>Gastropoda</taxon>
        <taxon>Patellogastropoda</taxon>
        <taxon>Lottioidea</taxon>
        <taxon>Lottiidae</taxon>
        <taxon>Lottia</taxon>
    </lineage>
</organism>
<dbReference type="RefSeq" id="XP_009062002.1">
    <property type="nucleotide sequence ID" value="XM_009063754.1"/>
</dbReference>
<dbReference type="KEGG" id="lgi:LOTGIDRAFT_154532"/>
<reference evidence="4 5" key="1">
    <citation type="journal article" date="2013" name="Nature">
        <title>Insights into bilaterian evolution from three spiralian genomes.</title>
        <authorList>
            <person name="Simakov O."/>
            <person name="Marletaz F."/>
            <person name="Cho S.J."/>
            <person name="Edsinger-Gonzales E."/>
            <person name="Havlak P."/>
            <person name="Hellsten U."/>
            <person name="Kuo D.H."/>
            <person name="Larsson T."/>
            <person name="Lv J."/>
            <person name="Arendt D."/>
            <person name="Savage R."/>
            <person name="Osoegawa K."/>
            <person name="de Jong P."/>
            <person name="Grimwood J."/>
            <person name="Chapman J.A."/>
            <person name="Shapiro H."/>
            <person name="Aerts A."/>
            <person name="Otillar R.P."/>
            <person name="Terry A.Y."/>
            <person name="Boore J.L."/>
            <person name="Grigoriev I.V."/>
            <person name="Lindberg D.R."/>
            <person name="Seaver E.C."/>
            <person name="Weisblat D.A."/>
            <person name="Putnam N.H."/>
            <person name="Rokhsar D.S."/>
        </authorList>
    </citation>
    <scope>NUCLEOTIDE SEQUENCE [LARGE SCALE GENOMIC DNA]</scope>
</reference>
<keyword evidence="2" id="KW-0472">Membrane</keyword>
<dbReference type="AlphaFoldDB" id="V3ZRS8"/>
<keyword evidence="5" id="KW-1185">Reference proteome</keyword>
<gene>
    <name evidence="4" type="ORF">LOTGIDRAFT_154532</name>
</gene>
<dbReference type="GeneID" id="20236314"/>
<dbReference type="Proteomes" id="UP000030746">
    <property type="component" value="Unassembled WGS sequence"/>
</dbReference>
<dbReference type="SUPFAM" id="SSF57196">
    <property type="entry name" value="EGF/Laminin"/>
    <property type="match status" value="1"/>
</dbReference>
<protein>
    <recommendedName>
        <fullName evidence="3">EGF-like domain-containing protein</fullName>
    </recommendedName>
</protein>
<dbReference type="PROSITE" id="PS50026">
    <property type="entry name" value="EGF_3"/>
    <property type="match status" value="1"/>
</dbReference>
<dbReference type="Gene3D" id="2.10.25.10">
    <property type="entry name" value="Laminin"/>
    <property type="match status" value="1"/>
</dbReference>
<keyword evidence="2" id="KW-0812">Transmembrane</keyword>
<dbReference type="InterPro" id="IPR000742">
    <property type="entry name" value="EGF"/>
</dbReference>
<dbReference type="GO" id="GO:0007173">
    <property type="term" value="P:epidermal growth factor receptor signaling pathway"/>
    <property type="evidence" value="ECO:0007669"/>
    <property type="project" value="InterPro"/>
</dbReference>
<comment type="caution">
    <text evidence="1">Lacks conserved residue(s) required for the propagation of feature annotation.</text>
</comment>
<dbReference type="OMA" id="IANCHCK"/>
<proteinExistence type="predicted"/>
<sequence>MLLKGFFSIMQIFVNTSEIIIHYKKHCTMEGCGRTPNKPQHSTASPLDSHITTEIPTHRHPCTDAEVKIAKCFNGGECYALEIHENRSVNCLCPKLYRGSRCEEISPDIFGELQTGGKVVIGGVAAGVCVIILIIVIVIVYYVIKIRKKRREERSHRNENGVQGETLLQQNIINHNHTKNGIHNKETNV</sequence>
<evidence type="ECO:0000259" key="3">
    <source>
        <dbReference type="PROSITE" id="PS50026"/>
    </source>
</evidence>
<feature type="disulfide bond" evidence="1">
    <location>
        <begin position="93"/>
        <end position="102"/>
    </location>
</feature>
<keyword evidence="1" id="KW-1015">Disulfide bond</keyword>
<dbReference type="PANTHER" id="PTHR12332:SF1">
    <property type="entry name" value="KEREN-RELATED"/>
    <property type="match status" value="1"/>
</dbReference>
<dbReference type="STRING" id="225164.V3ZRS8"/>
<evidence type="ECO:0000256" key="2">
    <source>
        <dbReference type="SAM" id="Phobius"/>
    </source>
</evidence>
<dbReference type="CTD" id="20236314"/>
<dbReference type="PANTHER" id="PTHR12332">
    <property type="entry name" value="KEREN-RELATED"/>
    <property type="match status" value="1"/>
</dbReference>
<dbReference type="GO" id="GO:0048018">
    <property type="term" value="F:receptor ligand activity"/>
    <property type="evidence" value="ECO:0007669"/>
    <property type="project" value="InterPro"/>
</dbReference>
<dbReference type="PROSITE" id="PS00022">
    <property type="entry name" value="EGF_1"/>
    <property type="match status" value="1"/>
</dbReference>
<dbReference type="OrthoDB" id="6159324at2759"/>
<accession>V3ZRS8</accession>
<evidence type="ECO:0000313" key="4">
    <source>
        <dbReference type="EMBL" id="ESO87047.1"/>
    </source>
</evidence>
<dbReference type="HOGENOM" id="CLU_1435951_0_0_1"/>
<name>V3ZRS8_LOTGI</name>
<dbReference type="GO" id="GO:0005154">
    <property type="term" value="F:epidermal growth factor receptor binding"/>
    <property type="evidence" value="ECO:0007669"/>
    <property type="project" value="InterPro"/>
</dbReference>
<feature type="domain" description="EGF-like" evidence="3">
    <location>
        <begin position="58"/>
        <end position="103"/>
    </location>
</feature>
<evidence type="ECO:0000313" key="5">
    <source>
        <dbReference type="Proteomes" id="UP000030746"/>
    </source>
</evidence>
<keyword evidence="2" id="KW-1133">Transmembrane helix</keyword>